<dbReference type="EMBL" id="CP036432">
    <property type="protein sequence ID" value="QDV88869.1"/>
    <property type="molecule type" value="Genomic_DNA"/>
</dbReference>
<protein>
    <recommendedName>
        <fullName evidence="4">Prepilin-type N-terminal cleavage/methylation domain-containing protein</fullName>
    </recommendedName>
</protein>
<feature type="transmembrane region" description="Helical" evidence="1">
    <location>
        <begin position="84"/>
        <end position="108"/>
    </location>
</feature>
<dbReference type="InterPro" id="IPR012902">
    <property type="entry name" value="N_methyl_site"/>
</dbReference>
<dbReference type="Proteomes" id="UP000318081">
    <property type="component" value="Chromosome"/>
</dbReference>
<evidence type="ECO:0000256" key="1">
    <source>
        <dbReference type="SAM" id="Phobius"/>
    </source>
</evidence>
<evidence type="ECO:0000313" key="3">
    <source>
        <dbReference type="Proteomes" id="UP000318081"/>
    </source>
</evidence>
<name>A0ABX5Y8N6_9BACT</name>
<evidence type="ECO:0000313" key="2">
    <source>
        <dbReference type="EMBL" id="QDV88869.1"/>
    </source>
</evidence>
<reference evidence="2 3" key="1">
    <citation type="submission" date="2019-02" db="EMBL/GenBank/DDBJ databases">
        <title>Deep-cultivation of Planctomycetes and their phenomic and genomic characterization uncovers novel biology.</title>
        <authorList>
            <person name="Wiegand S."/>
            <person name="Jogler M."/>
            <person name="Boedeker C."/>
            <person name="Pinto D."/>
            <person name="Vollmers J."/>
            <person name="Rivas-Marin E."/>
            <person name="Kohn T."/>
            <person name="Peeters S.H."/>
            <person name="Heuer A."/>
            <person name="Rast P."/>
            <person name="Oberbeckmann S."/>
            <person name="Bunk B."/>
            <person name="Jeske O."/>
            <person name="Meyerdierks A."/>
            <person name="Storesund J.E."/>
            <person name="Kallscheuer N."/>
            <person name="Luecker S."/>
            <person name="Lage O.M."/>
            <person name="Pohl T."/>
            <person name="Merkel B.J."/>
            <person name="Hornburger P."/>
            <person name="Mueller R.-W."/>
            <person name="Bruemmer F."/>
            <person name="Labrenz M."/>
            <person name="Spormann A.M."/>
            <person name="Op den Camp H."/>
            <person name="Overmann J."/>
            <person name="Amann R."/>
            <person name="Jetten M.S.M."/>
            <person name="Mascher T."/>
            <person name="Medema M.H."/>
            <person name="Devos D.P."/>
            <person name="Kaster A.-K."/>
            <person name="Ovreas L."/>
            <person name="Rohde M."/>
            <person name="Galperin M.Y."/>
            <person name="Jogler C."/>
        </authorList>
    </citation>
    <scope>NUCLEOTIDE SEQUENCE [LARGE SCALE GENOMIC DNA]</scope>
    <source>
        <strain evidence="2 3">TBK1r</strain>
    </source>
</reference>
<sequence length="245" mass="26887">MMMRRNQRSAKECLPNGTGRAVGVQALAAHCRCIAATGHRLKARHQRLRNPFLVMPVPLECVPLCSCRRQTSGHPRSAADAFTLIEMIVALVLASLMMVGLLGIVASVSTQSTQLRREQVDHVAAGILADRLRNDLINARGIAAGTDTLILSGYVSPQQVPGMIRYTQATIGTRRLLIRLAGGQRDLCWIDFGAFDFETYDEFDAETPVPDMTGGLLPMPSRFRIAGRDVQGRVLFNEVIDHHAD</sequence>
<dbReference type="Pfam" id="PF07963">
    <property type="entry name" value="N_methyl"/>
    <property type="match status" value="1"/>
</dbReference>
<keyword evidence="1" id="KW-1133">Transmembrane helix</keyword>
<proteinExistence type="predicted"/>
<evidence type="ECO:0008006" key="4">
    <source>
        <dbReference type="Google" id="ProtNLM"/>
    </source>
</evidence>
<keyword evidence="1" id="KW-0472">Membrane</keyword>
<accession>A0ABX5Y8N6</accession>
<gene>
    <name evidence="2" type="ORF">TBK1r_79040</name>
</gene>
<keyword evidence="3" id="KW-1185">Reference proteome</keyword>
<keyword evidence="1" id="KW-0812">Transmembrane</keyword>
<organism evidence="2 3">
    <name type="scientific">Stieleria magnilauensis</name>
    <dbReference type="NCBI Taxonomy" id="2527963"/>
    <lineage>
        <taxon>Bacteria</taxon>
        <taxon>Pseudomonadati</taxon>
        <taxon>Planctomycetota</taxon>
        <taxon>Planctomycetia</taxon>
        <taxon>Pirellulales</taxon>
        <taxon>Pirellulaceae</taxon>
        <taxon>Stieleria</taxon>
    </lineage>
</organism>